<dbReference type="EMBL" id="AGCJ01000088">
    <property type="protein sequence ID" value="EHM38037.1"/>
    <property type="molecule type" value="Genomic_DNA"/>
</dbReference>
<sequence>MRAPIHESGLRLLLSDLKFKRLPSSKNFDTAAKEIWESVRGRRDKAKKIFSAVNNEYFSVSPSAWLSGIREAAPVMKALVDLAEAFYGL</sequence>
<gene>
    <name evidence="1" type="ORF">HMPREF0080_01969</name>
</gene>
<evidence type="ECO:0000313" key="2">
    <source>
        <dbReference type="Proteomes" id="UP000005481"/>
    </source>
</evidence>
<comment type="caution">
    <text evidence="1">The sequence shown here is derived from an EMBL/GenBank/DDBJ whole genome shotgun (WGS) entry which is preliminary data.</text>
</comment>
<protein>
    <submittedName>
        <fullName evidence="1">Uncharacterized protein</fullName>
    </submittedName>
</protein>
<evidence type="ECO:0000313" key="1">
    <source>
        <dbReference type="EMBL" id="EHM38037.1"/>
    </source>
</evidence>
<proteinExistence type="predicted"/>
<reference evidence="1 2" key="1">
    <citation type="submission" date="2011-08" db="EMBL/GenBank/DDBJ databases">
        <authorList>
            <person name="Weinstock G."/>
            <person name="Sodergren E."/>
            <person name="Clifton S."/>
            <person name="Fulton L."/>
            <person name="Fulton B."/>
            <person name="Courtney L."/>
            <person name="Fronick C."/>
            <person name="Harrison M."/>
            <person name="Strong C."/>
            <person name="Farmer C."/>
            <person name="Delahaunty K."/>
            <person name="Markovic C."/>
            <person name="Hall O."/>
            <person name="Minx P."/>
            <person name="Tomlinson C."/>
            <person name="Mitreva M."/>
            <person name="Hou S."/>
            <person name="Chen J."/>
            <person name="Wollam A."/>
            <person name="Pepin K.H."/>
            <person name="Johnson M."/>
            <person name="Bhonagiri V."/>
            <person name="Zhang X."/>
            <person name="Suruliraj S."/>
            <person name="Warren W."/>
            <person name="Chinwalla A."/>
            <person name="Mardis E.R."/>
            <person name="Wilson R.K."/>
        </authorList>
    </citation>
    <scope>NUCLEOTIDE SEQUENCE [LARGE SCALE GENOMIC DNA]</scope>
    <source>
        <strain evidence="1 2">F0357</strain>
    </source>
</reference>
<dbReference type="Proteomes" id="UP000005481">
    <property type="component" value="Unassembled WGS sequence"/>
</dbReference>
<dbReference type="STRING" id="861450.HMPREF0080_01969"/>
<accession>G9YJW3</accession>
<organism evidence="1 2">
    <name type="scientific">Anaeroglobus geminatus F0357</name>
    <dbReference type="NCBI Taxonomy" id="861450"/>
    <lineage>
        <taxon>Bacteria</taxon>
        <taxon>Bacillati</taxon>
        <taxon>Bacillota</taxon>
        <taxon>Negativicutes</taxon>
        <taxon>Veillonellales</taxon>
        <taxon>Veillonellaceae</taxon>
        <taxon>Anaeroglobus</taxon>
    </lineage>
</organism>
<dbReference type="Gene3D" id="6.10.250.2380">
    <property type="match status" value="1"/>
</dbReference>
<name>G9YJW3_9FIRM</name>
<keyword evidence="2" id="KW-1185">Reference proteome</keyword>
<dbReference type="HOGENOM" id="CLU_2448197_0_0_9"/>
<dbReference type="AlphaFoldDB" id="G9YJW3"/>